<dbReference type="Proteomes" id="UP000289323">
    <property type="component" value="Unassembled WGS sequence"/>
</dbReference>
<dbReference type="EMBL" id="OUUZ01000009">
    <property type="protein sequence ID" value="SPQ22905.1"/>
    <property type="molecule type" value="Genomic_DNA"/>
</dbReference>
<dbReference type="FunFam" id="3.40.50.720:FF:000592">
    <property type="entry name" value="Similar to saccharopine dehydrogenase"/>
    <property type="match status" value="1"/>
</dbReference>
<reference evidence="5 6" key="1">
    <citation type="submission" date="2018-04" db="EMBL/GenBank/DDBJ databases">
        <authorList>
            <person name="Huttner S."/>
            <person name="Dainat J."/>
        </authorList>
    </citation>
    <scope>NUCLEOTIDE SEQUENCE [LARGE SCALE GENOMIC DNA]</scope>
</reference>
<dbReference type="GO" id="GO:0005739">
    <property type="term" value="C:mitochondrion"/>
    <property type="evidence" value="ECO:0007669"/>
    <property type="project" value="TreeGrafter"/>
</dbReference>
<sequence>MPSKQHGRQYDLVVFGASGYTGKYTAQYITTHLPTDLKWAVAGRSQSKLEDLVAQCKELNPDRVQPGIEICSLTDADLAALAKKTFVLITTVGPYGKLGEHAFKACAENGTHYLDVTGEVPFVAKMLNKYEGTAKQTGALMFPQIGIESAPADLVTWSLATFIRSEFSSPIRDVTVSIHNLKYAPLTAPTFPSSLPGPPSPPPRLSATATSNNALNRPLPPPLQIRPVRRHPRHSPDHPRQLLPDRVPRRLPTLRALPDATAAGTTPSPSLLTRLTGLVTVPSLGLLTTSVAARTDAALVQRTWGLLPTLPAPRREQFYGARFSFREHMRPRNWLTGAALHLGVAVFWLVLATPWLRRLVARRVYQPGEGPEPAVASADEIEYRGVGYADRGEGDGQGVGKDGALCRAWFHGSTYYLTGIFLAEAAATLLQEDVGLPGGVYTPACLGQPYIDRLGRAGFHIETKRLEP</sequence>
<evidence type="ECO:0000256" key="2">
    <source>
        <dbReference type="SAM" id="MobiDB-lite"/>
    </source>
</evidence>
<keyword evidence="3" id="KW-1133">Transmembrane helix</keyword>
<gene>
    <name evidence="5" type="ORF">TT172_LOCUS5324</name>
</gene>
<evidence type="ECO:0000313" key="5">
    <source>
        <dbReference type="EMBL" id="SPQ22905.1"/>
    </source>
</evidence>
<feature type="transmembrane region" description="Helical" evidence="3">
    <location>
        <begin position="334"/>
        <end position="356"/>
    </location>
</feature>
<evidence type="ECO:0000259" key="4">
    <source>
        <dbReference type="Pfam" id="PF03435"/>
    </source>
</evidence>
<dbReference type="GO" id="GO:0009247">
    <property type="term" value="P:glycolipid biosynthetic process"/>
    <property type="evidence" value="ECO:0007669"/>
    <property type="project" value="TreeGrafter"/>
</dbReference>
<dbReference type="Gene3D" id="3.40.50.720">
    <property type="entry name" value="NAD(P)-binding Rossmann-like Domain"/>
    <property type="match status" value="1"/>
</dbReference>
<name>A0A446BK82_9PEZI</name>
<accession>A0A446BK82</accession>
<protein>
    <submittedName>
        <fullName evidence="5">Ea6ca728-c2f1-4521-b9e3-1dcf318d5486</fullName>
    </submittedName>
</protein>
<feature type="compositionally biased region" description="Pro residues" evidence="2">
    <location>
        <begin position="195"/>
        <end position="204"/>
    </location>
</feature>
<evidence type="ECO:0000313" key="6">
    <source>
        <dbReference type="Proteomes" id="UP000289323"/>
    </source>
</evidence>
<keyword evidence="3" id="KW-0812">Transmembrane</keyword>
<dbReference type="AlphaFoldDB" id="A0A446BK82"/>
<dbReference type="Pfam" id="PF03435">
    <property type="entry name" value="Sacchrp_dh_NADP"/>
    <property type="match status" value="1"/>
</dbReference>
<dbReference type="InterPro" id="IPR036291">
    <property type="entry name" value="NAD(P)-bd_dom_sf"/>
</dbReference>
<dbReference type="SUPFAM" id="SSF51735">
    <property type="entry name" value="NAD(P)-binding Rossmann-fold domains"/>
    <property type="match status" value="1"/>
</dbReference>
<keyword evidence="3" id="KW-0472">Membrane</keyword>
<comment type="similarity">
    <text evidence="1">Belongs to the saccharopine dehydrogenase family.</text>
</comment>
<feature type="domain" description="Saccharopine dehydrogenase NADP binding" evidence="4">
    <location>
        <begin position="13"/>
        <end position="139"/>
    </location>
</feature>
<organism evidence="5 6">
    <name type="scientific">Thermothielavioides terrestris</name>
    <dbReference type="NCBI Taxonomy" id="2587410"/>
    <lineage>
        <taxon>Eukaryota</taxon>
        <taxon>Fungi</taxon>
        <taxon>Dikarya</taxon>
        <taxon>Ascomycota</taxon>
        <taxon>Pezizomycotina</taxon>
        <taxon>Sordariomycetes</taxon>
        <taxon>Sordariomycetidae</taxon>
        <taxon>Sordariales</taxon>
        <taxon>Chaetomiaceae</taxon>
        <taxon>Thermothielavioides</taxon>
    </lineage>
</organism>
<evidence type="ECO:0000256" key="1">
    <source>
        <dbReference type="ARBA" id="ARBA00038048"/>
    </source>
</evidence>
<proteinExistence type="inferred from homology"/>
<dbReference type="GO" id="GO:0005886">
    <property type="term" value="C:plasma membrane"/>
    <property type="evidence" value="ECO:0007669"/>
    <property type="project" value="TreeGrafter"/>
</dbReference>
<dbReference type="InterPro" id="IPR005097">
    <property type="entry name" value="Sacchrp_dh_NADP-bd"/>
</dbReference>
<dbReference type="PANTHER" id="PTHR12286:SF5">
    <property type="entry name" value="SACCHAROPINE DEHYDROGENASE-LIKE OXIDOREDUCTASE"/>
    <property type="match status" value="1"/>
</dbReference>
<feature type="compositionally biased region" description="Low complexity" evidence="2">
    <location>
        <begin position="205"/>
        <end position="217"/>
    </location>
</feature>
<dbReference type="InterPro" id="IPR051276">
    <property type="entry name" value="Saccharopine_DH-like_oxidrdct"/>
</dbReference>
<dbReference type="GO" id="GO:0005811">
    <property type="term" value="C:lipid droplet"/>
    <property type="evidence" value="ECO:0007669"/>
    <property type="project" value="TreeGrafter"/>
</dbReference>
<feature type="region of interest" description="Disordered" evidence="2">
    <location>
        <begin position="191"/>
        <end position="249"/>
    </location>
</feature>
<evidence type="ECO:0000256" key="3">
    <source>
        <dbReference type="SAM" id="Phobius"/>
    </source>
</evidence>
<dbReference type="PANTHER" id="PTHR12286">
    <property type="entry name" value="SACCHAROPINE DEHYDROGENASE-LIKE OXIDOREDUCTASE"/>
    <property type="match status" value="1"/>
</dbReference>